<sequence>MKIFIIGNLASTMINFRKEFIKMLVSSEHEVYCLASDYDKKSREKISSFGAIPLDYTLNAKGLNPFKDAIATFDLIKLFRQHSPDVVFSFFVKPVIFATIAAKIARVPRIVGMIEGLGGAFTVHKSGQTKKAKIIKAIQIFLYKISLPPLDELIFLNNDDKKELIDTYNINAKSVNILGGIGVDLKKFSYSKATSDPVSFIFIGRLLTEKGIFEYLKAAKIVKDKYKDVNFYILGGFEENNPFGLKKEELRPYLNDDIVIFPGYVNHIKDWITNSSVFVLPSYREGVPRSSQEAMAIGRAVITTDTVGCRETVKDGVNGFLVPPYNSDVLAQKMMYFVENPEMIIQMGIESRKIAEEKFDINEQNKKLMSIVVGYKN</sequence>
<evidence type="ECO:0000313" key="4">
    <source>
        <dbReference type="Proteomes" id="UP000241854"/>
    </source>
</evidence>
<dbReference type="AlphaFoldDB" id="A0A2R4NXH1"/>
<dbReference type="PANTHER" id="PTHR12526">
    <property type="entry name" value="GLYCOSYLTRANSFERASE"/>
    <property type="match status" value="1"/>
</dbReference>
<evidence type="ECO:0000313" key="3">
    <source>
        <dbReference type="EMBL" id="AVX43107.1"/>
    </source>
</evidence>
<evidence type="ECO:0000259" key="2">
    <source>
        <dbReference type="Pfam" id="PF13477"/>
    </source>
</evidence>
<dbReference type="GO" id="GO:0016757">
    <property type="term" value="F:glycosyltransferase activity"/>
    <property type="evidence" value="ECO:0007669"/>
    <property type="project" value="UniProtKB-KW"/>
</dbReference>
<dbReference type="PANTHER" id="PTHR12526:SF638">
    <property type="entry name" value="SPORE COAT PROTEIN SA"/>
    <property type="match status" value="1"/>
</dbReference>
<feature type="domain" description="Glycosyl transferase family 1" evidence="1">
    <location>
        <begin position="195"/>
        <end position="352"/>
    </location>
</feature>
<dbReference type="Gene3D" id="3.40.50.2000">
    <property type="entry name" value="Glycogen Phosphorylase B"/>
    <property type="match status" value="2"/>
</dbReference>
<feature type="domain" description="Glycosyltransferase subfamily 4-like N-terminal" evidence="2">
    <location>
        <begin position="7"/>
        <end position="138"/>
    </location>
</feature>
<name>A0A2R4NXH1_9BACT</name>
<accession>A0A2R4NXH1</accession>
<reference evidence="3 4" key="1">
    <citation type="journal article" date="2018" name="Emerg. Microbes Infect.">
        <title>Genomic analysis of oral Campylobacter concisus strains identified a potential bacterial molecular marker associated with active Crohn's disease.</title>
        <authorList>
            <person name="Liu F."/>
            <person name="Ma R."/>
            <person name="Tay C.Y.A."/>
            <person name="Octavia S."/>
            <person name="Lan R."/>
            <person name="Chung H.K.L."/>
            <person name="Riordan S.M."/>
            <person name="Grimm M.C."/>
            <person name="Leong R.W."/>
            <person name="Tanaka M.M."/>
            <person name="Connor S."/>
            <person name="Zhang L."/>
        </authorList>
    </citation>
    <scope>NUCLEOTIDE SEQUENCE [LARGE SCALE GENOMIC DNA]</scope>
    <source>
        <strain evidence="3 4">P2CDO4</strain>
    </source>
</reference>
<dbReference type="Proteomes" id="UP000241854">
    <property type="component" value="Chromosome"/>
</dbReference>
<dbReference type="SUPFAM" id="SSF53756">
    <property type="entry name" value="UDP-Glycosyltransferase/glycogen phosphorylase"/>
    <property type="match status" value="1"/>
</dbReference>
<evidence type="ECO:0000259" key="1">
    <source>
        <dbReference type="Pfam" id="PF00534"/>
    </source>
</evidence>
<gene>
    <name evidence="3" type="ORF">CCS77_0046</name>
</gene>
<proteinExistence type="predicted"/>
<organism evidence="3 4">
    <name type="scientific">Campylobacter concisus</name>
    <dbReference type="NCBI Taxonomy" id="199"/>
    <lineage>
        <taxon>Bacteria</taxon>
        <taxon>Pseudomonadati</taxon>
        <taxon>Campylobacterota</taxon>
        <taxon>Epsilonproteobacteria</taxon>
        <taxon>Campylobacterales</taxon>
        <taxon>Campylobacteraceae</taxon>
        <taxon>Campylobacter</taxon>
    </lineage>
</organism>
<dbReference type="InterPro" id="IPR028098">
    <property type="entry name" value="Glyco_trans_4-like_N"/>
</dbReference>
<dbReference type="EC" id="2.4.1.-" evidence="3"/>
<keyword evidence="3" id="KW-0328">Glycosyltransferase</keyword>
<dbReference type="EMBL" id="CP021642">
    <property type="protein sequence ID" value="AVX43107.1"/>
    <property type="molecule type" value="Genomic_DNA"/>
</dbReference>
<dbReference type="CDD" id="cd03808">
    <property type="entry name" value="GT4_CapM-like"/>
    <property type="match status" value="1"/>
</dbReference>
<protein>
    <submittedName>
        <fullName evidence="3">Glycosyltransferase family 1 protein</fullName>
        <ecNumber evidence="3">2.4.1.-</ecNumber>
    </submittedName>
</protein>
<dbReference type="InterPro" id="IPR001296">
    <property type="entry name" value="Glyco_trans_1"/>
</dbReference>
<dbReference type="Pfam" id="PF13477">
    <property type="entry name" value="Glyco_trans_4_2"/>
    <property type="match status" value="1"/>
</dbReference>
<dbReference type="RefSeq" id="WP_107916214.1">
    <property type="nucleotide sequence ID" value="NZ_CP021642.1"/>
</dbReference>
<keyword evidence="3" id="KW-0808">Transferase</keyword>
<dbReference type="Pfam" id="PF00534">
    <property type="entry name" value="Glycos_transf_1"/>
    <property type="match status" value="1"/>
</dbReference>